<comment type="caution">
    <text evidence="3">The sequence shown here is derived from an EMBL/GenBank/DDBJ whole genome shotgun (WGS) entry which is preliminary data.</text>
</comment>
<dbReference type="EMBL" id="CAJNON010000318">
    <property type="protein sequence ID" value="CAF1191949.1"/>
    <property type="molecule type" value="Genomic_DNA"/>
</dbReference>
<name>A0A819NQM5_9BILA</name>
<dbReference type="Proteomes" id="UP000663845">
    <property type="component" value="Unassembled WGS sequence"/>
</dbReference>
<dbReference type="EMBL" id="CAJOAZ010003349">
    <property type="protein sequence ID" value="CAF4002194.1"/>
    <property type="molecule type" value="Genomic_DNA"/>
</dbReference>
<dbReference type="Proteomes" id="UP000663844">
    <property type="component" value="Unassembled WGS sequence"/>
</dbReference>
<dbReference type="EMBL" id="CAJNOG010000304">
    <property type="protein sequence ID" value="CAF1160165.1"/>
    <property type="molecule type" value="Genomic_DNA"/>
</dbReference>
<dbReference type="OrthoDB" id="10457647at2759"/>
<evidence type="ECO:0000313" key="1">
    <source>
        <dbReference type="EMBL" id="CAF1160165.1"/>
    </source>
</evidence>
<dbReference type="Proteomes" id="UP000663881">
    <property type="component" value="Unassembled WGS sequence"/>
</dbReference>
<evidence type="ECO:0000313" key="2">
    <source>
        <dbReference type="EMBL" id="CAF1191949.1"/>
    </source>
</evidence>
<dbReference type="EMBL" id="CAJOAY010003093">
    <property type="protein sequence ID" value="CAF4001599.1"/>
    <property type="molecule type" value="Genomic_DNA"/>
</dbReference>
<dbReference type="AlphaFoldDB" id="A0A819NQM5"/>
<evidence type="ECO:0000313" key="3">
    <source>
        <dbReference type="EMBL" id="CAF4001599.1"/>
    </source>
</evidence>
<evidence type="ECO:0000313" key="5">
    <source>
        <dbReference type="Proteomes" id="UP000663881"/>
    </source>
</evidence>
<sequence length="142" mass="16458">MLTEKVPADMLLPCFRRKTPELVSSRPYSSTWITLLNSIKENPFDEYTNSLSSDFDVLIMGNIRFTIVDLKHDLDEADPILKNYFRICDRSRFGASKKNFMLKRIQFQEISGKPFAIFGTQIHLQSAPIDEGQLRIELRLDV</sequence>
<proteinExistence type="predicted"/>
<reference evidence="3" key="1">
    <citation type="submission" date="2021-02" db="EMBL/GenBank/DDBJ databases">
        <authorList>
            <person name="Nowell W R."/>
        </authorList>
    </citation>
    <scope>NUCLEOTIDE SEQUENCE</scope>
</reference>
<protein>
    <submittedName>
        <fullName evidence="3">Uncharacterized protein</fullName>
    </submittedName>
</protein>
<organism evidence="3 5">
    <name type="scientific">Adineta steineri</name>
    <dbReference type="NCBI Taxonomy" id="433720"/>
    <lineage>
        <taxon>Eukaryota</taxon>
        <taxon>Metazoa</taxon>
        <taxon>Spiralia</taxon>
        <taxon>Gnathifera</taxon>
        <taxon>Rotifera</taxon>
        <taxon>Eurotatoria</taxon>
        <taxon>Bdelloidea</taxon>
        <taxon>Adinetida</taxon>
        <taxon>Adinetidae</taxon>
        <taxon>Adineta</taxon>
    </lineage>
</organism>
<dbReference type="Proteomes" id="UP000663891">
    <property type="component" value="Unassembled WGS sequence"/>
</dbReference>
<accession>A0A819NQM5</accession>
<evidence type="ECO:0000313" key="4">
    <source>
        <dbReference type="EMBL" id="CAF4002194.1"/>
    </source>
</evidence>
<gene>
    <name evidence="1" type="ORF">JYZ213_LOCUS24602</name>
    <name evidence="3" type="ORF">OKA104_LOCUS29818</name>
    <name evidence="4" type="ORF">OXD698_LOCUS29588</name>
    <name evidence="2" type="ORF">VCS650_LOCUS25107</name>
</gene>